<dbReference type="Proteomes" id="UP000248536">
    <property type="component" value="Chromosome"/>
</dbReference>
<proteinExistence type="predicted"/>
<keyword evidence="5" id="KW-0130">Cell adhesion</keyword>
<dbReference type="RefSeq" id="WP_112379664.1">
    <property type="nucleotide sequence ID" value="NZ_CP030104.1"/>
</dbReference>
<dbReference type="Gene3D" id="2.60.40.60">
    <property type="entry name" value="Cadherins"/>
    <property type="match status" value="2"/>
</dbReference>
<evidence type="ECO:0000256" key="8">
    <source>
        <dbReference type="SAM" id="SignalP"/>
    </source>
</evidence>
<dbReference type="GO" id="GO:0016020">
    <property type="term" value="C:membrane"/>
    <property type="evidence" value="ECO:0007669"/>
    <property type="project" value="UniProtKB-SubCell"/>
</dbReference>
<dbReference type="GO" id="GO:0005911">
    <property type="term" value="C:cell-cell junction"/>
    <property type="evidence" value="ECO:0007669"/>
    <property type="project" value="TreeGrafter"/>
</dbReference>
<dbReference type="InterPro" id="IPR011889">
    <property type="entry name" value="Liste_lipo_26"/>
</dbReference>
<dbReference type="GO" id="GO:0005509">
    <property type="term" value="F:calcium ion binding"/>
    <property type="evidence" value="ECO:0007669"/>
    <property type="project" value="InterPro"/>
</dbReference>
<keyword evidence="7" id="KW-0472">Membrane</keyword>
<dbReference type="NCBIfam" id="TIGR02167">
    <property type="entry name" value="Liste_lipo_26"/>
    <property type="match status" value="1"/>
</dbReference>
<keyword evidence="6" id="KW-1133">Transmembrane helix</keyword>
<dbReference type="SMART" id="SM00112">
    <property type="entry name" value="CA"/>
    <property type="match status" value="2"/>
</dbReference>
<reference evidence="10 11" key="1">
    <citation type="submission" date="2018-06" db="EMBL/GenBank/DDBJ databases">
        <title>Spongiibacterium sp. HME9304 Genome sequencing and assembly.</title>
        <authorList>
            <person name="Kang H."/>
            <person name="Kim H."/>
            <person name="Joh K."/>
        </authorList>
    </citation>
    <scope>NUCLEOTIDE SEQUENCE [LARGE SCALE GENOMIC DNA]</scope>
    <source>
        <strain evidence="10 11">HME9304</strain>
    </source>
</reference>
<evidence type="ECO:0000256" key="7">
    <source>
        <dbReference type="ARBA" id="ARBA00023136"/>
    </source>
</evidence>
<gene>
    <name evidence="10" type="ORF">HME9304_03415</name>
</gene>
<keyword evidence="3" id="KW-0677">Repeat</keyword>
<evidence type="ECO:0000256" key="3">
    <source>
        <dbReference type="ARBA" id="ARBA00022737"/>
    </source>
</evidence>
<sequence length="504" mass="53358">MKLQNIFLVALFALILFSCGKDDGPTATNGAPTISAQAFTASEGISDTQAIGTVKAADPDGDALVFAIVTNSGDLFEIAATTGSLSLKEGKGLDFNTAASHVITVGVSDGEDDAAAQITINVTNVNAAAPVMEDQVVSVDEDVDDATVIYAVVASDADGDELTFAIVENDSDLFEITEAGEISLASGKGLDFETADKHTITVSVTDGVETVEASVDINVENVADTLAEDPASFVTTWKTDADGGSIGFGLSGEANLLNNDYDFTVDWGDGTVENIAILREDITILTDIAHEYETAGTYTVAIQGVFPSMHMSNNTVTKEKLLSIEQWGTIKWESFNRAFLGCSNMVHNATDAPDLTMVTDLGFMFSGASSFNGDLSNWNVENITSMLQMFESALSFNGDISEWDTGNTKTMNSMFKNADSFNQNLGGWNITNVINMQDMLSFSGLDTVNYNSTLIGWNEQSDTPSNISLGASGLGYCGPGAAARDSLEQNHNWIISDSGEVPCP</sequence>
<feature type="domain" description="Cadherin" evidence="9">
    <location>
        <begin position="131"/>
        <end position="232"/>
    </location>
</feature>
<feature type="signal peptide" evidence="8">
    <location>
        <begin position="1"/>
        <end position="20"/>
    </location>
</feature>
<dbReference type="GO" id="GO:0007156">
    <property type="term" value="P:homophilic cell adhesion via plasma membrane adhesion molecules"/>
    <property type="evidence" value="ECO:0007669"/>
    <property type="project" value="InterPro"/>
</dbReference>
<dbReference type="CDD" id="cd11304">
    <property type="entry name" value="Cadherin_repeat"/>
    <property type="match status" value="2"/>
</dbReference>
<dbReference type="PANTHER" id="PTHR24025:SF23">
    <property type="entry name" value="NEURAL-CADHERIN"/>
    <property type="match status" value="1"/>
</dbReference>
<feature type="chain" id="PRO_5016232766" description="Cadherin domain-containing protein" evidence="8">
    <location>
        <begin position="21"/>
        <end position="504"/>
    </location>
</feature>
<evidence type="ECO:0000256" key="2">
    <source>
        <dbReference type="ARBA" id="ARBA00022692"/>
    </source>
</evidence>
<evidence type="ECO:0000259" key="9">
    <source>
        <dbReference type="PROSITE" id="PS50268"/>
    </source>
</evidence>
<evidence type="ECO:0000256" key="5">
    <source>
        <dbReference type="ARBA" id="ARBA00022889"/>
    </source>
</evidence>
<dbReference type="InterPro" id="IPR002126">
    <property type="entry name" value="Cadherin-like_dom"/>
</dbReference>
<dbReference type="InterPro" id="IPR015919">
    <property type="entry name" value="Cadherin-like_sf"/>
</dbReference>
<evidence type="ECO:0000313" key="11">
    <source>
        <dbReference type="Proteomes" id="UP000248536"/>
    </source>
</evidence>
<dbReference type="AlphaFoldDB" id="A0A2Z4LX27"/>
<organism evidence="10 11">
    <name type="scientific">Flagellimonas maritima</name>
    <dbReference type="NCBI Taxonomy" id="1383885"/>
    <lineage>
        <taxon>Bacteria</taxon>
        <taxon>Pseudomonadati</taxon>
        <taxon>Bacteroidota</taxon>
        <taxon>Flavobacteriia</taxon>
        <taxon>Flavobacteriales</taxon>
        <taxon>Flavobacteriaceae</taxon>
        <taxon>Flagellimonas</taxon>
    </lineage>
</organism>
<dbReference type="SUPFAM" id="SSF49313">
    <property type="entry name" value="Cadherin-like"/>
    <property type="match status" value="2"/>
</dbReference>
<comment type="subcellular location">
    <subcellularLocation>
        <location evidence="1">Membrane</location>
    </subcellularLocation>
</comment>
<dbReference type="InterPro" id="IPR005046">
    <property type="entry name" value="DUF285"/>
</dbReference>
<name>A0A2Z4LX27_9FLAO</name>
<dbReference type="InterPro" id="IPR050971">
    <property type="entry name" value="Cadherin-domain_protein"/>
</dbReference>
<evidence type="ECO:0000256" key="1">
    <source>
        <dbReference type="ARBA" id="ARBA00004370"/>
    </source>
</evidence>
<dbReference type="PROSITE" id="PS51257">
    <property type="entry name" value="PROKAR_LIPOPROTEIN"/>
    <property type="match status" value="1"/>
</dbReference>
<keyword evidence="8" id="KW-0732">Signal</keyword>
<keyword evidence="2" id="KW-0812">Transmembrane</keyword>
<dbReference type="KEGG" id="spon:HME9304_03415"/>
<keyword evidence="4" id="KW-0106">Calcium</keyword>
<accession>A0A2Z4LX27</accession>
<evidence type="ECO:0000256" key="6">
    <source>
        <dbReference type="ARBA" id="ARBA00022989"/>
    </source>
</evidence>
<feature type="domain" description="Cadherin" evidence="9">
    <location>
        <begin position="33"/>
        <end position="132"/>
    </location>
</feature>
<protein>
    <recommendedName>
        <fullName evidence="9">Cadherin domain-containing protein</fullName>
    </recommendedName>
</protein>
<dbReference type="Pfam" id="PF03382">
    <property type="entry name" value="DUF285"/>
    <property type="match status" value="1"/>
</dbReference>
<dbReference type="EMBL" id="CP030104">
    <property type="protein sequence ID" value="AWX46382.1"/>
    <property type="molecule type" value="Genomic_DNA"/>
</dbReference>
<evidence type="ECO:0000256" key="4">
    <source>
        <dbReference type="ARBA" id="ARBA00022837"/>
    </source>
</evidence>
<dbReference type="PROSITE" id="PS50268">
    <property type="entry name" value="CADHERIN_2"/>
    <property type="match status" value="2"/>
</dbReference>
<evidence type="ECO:0000313" key="10">
    <source>
        <dbReference type="EMBL" id="AWX46382.1"/>
    </source>
</evidence>
<dbReference type="OrthoDB" id="9813840at2"/>
<dbReference type="PANTHER" id="PTHR24025">
    <property type="entry name" value="DESMOGLEIN FAMILY MEMBER"/>
    <property type="match status" value="1"/>
</dbReference>
<keyword evidence="11" id="KW-1185">Reference proteome</keyword>